<gene>
    <name evidence="1" type="ORF">S01H4_57930</name>
</gene>
<feature type="non-terminal residue" evidence="1">
    <location>
        <position position="40"/>
    </location>
</feature>
<sequence length="40" mass="4356">MLNPLPEPVDLIIANLPYVKEIELPQISPASFEPLLGLNG</sequence>
<dbReference type="AlphaFoldDB" id="X1CTD5"/>
<evidence type="ECO:0000313" key="1">
    <source>
        <dbReference type="EMBL" id="GAH11047.1"/>
    </source>
</evidence>
<reference evidence="1" key="1">
    <citation type="journal article" date="2014" name="Front. Microbiol.">
        <title>High frequency of phylogenetically diverse reductive dehalogenase-homologous genes in deep subseafloor sedimentary metagenomes.</title>
        <authorList>
            <person name="Kawai M."/>
            <person name="Futagami T."/>
            <person name="Toyoda A."/>
            <person name="Takaki Y."/>
            <person name="Nishi S."/>
            <person name="Hori S."/>
            <person name="Arai W."/>
            <person name="Tsubouchi T."/>
            <person name="Morono Y."/>
            <person name="Uchiyama I."/>
            <person name="Ito T."/>
            <person name="Fujiyama A."/>
            <person name="Inagaki F."/>
            <person name="Takami H."/>
        </authorList>
    </citation>
    <scope>NUCLEOTIDE SEQUENCE</scope>
    <source>
        <strain evidence="1">Expedition CK06-06</strain>
    </source>
</reference>
<accession>X1CTD5</accession>
<organism evidence="1">
    <name type="scientific">marine sediment metagenome</name>
    <dbReference type="NCBI Taxonomy" id="412755"/>
    <lineage>
        <taxon>unclassified sequences</taxon>
        <taxon>metagenomes</taxon>
        <taxon>ecological metagenomes</taxon>
    </lineage>
</organism>
<dbReference type="EMBL" id="BART01033785">
    <property type="protein sequence ID" value="GAH11047.1"/>
    <property type="molecule type" value="Genomic_DNA"/>
</dbReference>
<protein>
    <recommendedName>
        <fullName evidence="2">Release factor glutamine methyltransferase N-terminal domain-containing protein</fullName>
    </recommendedName>
</protein>
<evidence type="ECO:0008006" key="2">
    <source>
        <dbReference type="Google" id="ProtNLM"/>
    </source>
</evidence>
<name>X1CTD5_9ZZZZ</name>
<comment type="caution">
    <text evidence="1">The sequence shown here is derived from an EMBL/GenBank/DDBJ whole genome shotgun (WGS) entry which is preliminary data.</text>
</comment>
<proteinExistence type="predicted"/>